<feature type="compositionally biased region" description="Polar residues" evidence="3">
    <location>
        <begin position="427"/>
        <end position="436"/>
    </location>
</feature>
<reference evidence="6" key="1">
    <citation type="journal article" date="2023" name="Proc. Natl. Acad. Sci. U.S.A.">
        <title>Genomic and structural basis for evolution of tropane alkaloid biosynthesis.</title>
        <authorList>
            <person name="Wanga Y.-J."/>
            <person name="Taina T."/>
            <person name="Yua J.-Y."/>
            <person name="Lia J."/>
            <person name="Xua B."/>
            <person name="Chenc J."/>
            <person name="D'Auriad J.C."/>
            <person name="Huanga J.-P."/>
            <person name="Huanga S.-X."/>
        </authorList>
    </citation>
    <scope>NUCLEOTIDE SEQUENCE [LARGE SCALE GENOMIC DNA]</scope>
    <source>
        <strain evidence="6">cv. KIB-2019</strain>
    </source>
</reference>
<evidence type="ECO:0000313" key="6">
    <source>
        <dbReference type="Proteomes" id="UP001152561"/>
    </source>
</evidence>
<feature type="compositionally biased region" description="Basic and acidic residues" evidence="3">
    <location>
        <begin position="382"/>
        <end position="394"/>
    </location>
</feature>
<feature type="compositionally biased region" description="Polar residues" evidence="3">
    <location>
        <begin position="443"/>
        <end position="455"/>
    </location>
</feature>
<gene>
    <name evidence="5" type="ORF">K7X08_000157</name>
</gene>
<dbReference type="PROSITE" id="PS00633">
    <property type="entry name" value="BROMODOMAIN_1"/>
    <property type="match status" value="1"/>
</dbReference>
<evidence type="ECO:0000256" key="2">
    <source>
        <dbReference type="PROSITE-ProRule" id="PRU00035"/>
    </source>
</evidence>
<feature type="region of interest" description="Disordered" evidence="3">
    <location>
        <begin position="164"/>
        <end position="213"/>
    </location>
</feature>
<dbReference type="Gene3D" id="1.20.920.10">
    <property type="entry name" value="Bromodomain-like"/>
    <property type="match status" value="1"/>
</dbReference>
<dbReference type="InterPro" id="IPR051831">
    <property type="entry name" value="Bromodomain_contain_prot"/>
</dbReference>
<dbReference type="SMART" id="SM00297">
    <property type="entry name" value="BROMO"/>
    <property type="match status" value="1"/>
</dbReference>
<keyword evidence="1 2" id="KW-0103">Bromodomain</keyword>
<feature type="region of interest" description="Disordered" evidence="3">
    <location>
        <begin position="1"/>
        <end position="63"/>
    </location>
</feature>
<comment type="caution">
    <text evidence="5">The sequence shown here is derived from an EMBL/GenBank/DDBJ whole genome shotgun (WGS) entry which is preliminary data.</text>
</comment>
<name>A0A9Q1M2Y6_9SOLA</name>
<proteinExistence type="predicted"/>
<feature type="compositionally biased region" description="Basic and acidic residues" evidence="3">
    <location>
        <begin position="8"/>
        <end position="18"/>
    </location>
</feature>
<dbReference type="EMBL" id="JAJAGQ010000010">
    <property type="protein sequence ID" value="KAJ8550787.1"/>
    <property type="molecule type" value="Genomic_DNA"/>
</dbReference>
<dbReference type="PRINTS" id="PR00503">
    <property type="entry name" value="BROMODOMAIN"/>
</dbReference>
<dbReference type="OrthoDB" id="21449at2759"/>
<feature type="compositionally biased region" description="Basic and acidic residues" evidence="3">
    <location>
        <begin position="164"/>
        <end position="185"/>
    </location>
</feature>
<evidence type="ECO:0000313" key="5">
    <source>
        <dbReference type="EMBL" id="KAJ8550787.1"/>
    </source>
</evidence>
<dbReference type="PROSITE" id="PS50014">
    <property type="entry name" value="BROMODOMAIN_2"/>
    <property type="match status" value="1"/>
</dbReference>
<dbReference type="CDD" id="cd04369">
    <property type="entry name" value="Bromodomain"/>
    <property type="match status" value="1"/>
</dbReference>
<keyword evidence="6" id="KW-1185">Reference proteome</keyword>
<dbReference type="AlphaFoldDB" id="A0A9Q1M2Y6"/>
<feature type="region of interest" description="Disordered" evidence="3">
    <location>
        <begin position="375"/>
        <end position="394"/>
    </location>
</feature>
<feature type="region of interest" description="Disordered" evidence="3">
    <location>
        <begin position="490"/>
        <end position="530"/>
    </location>
</feature>
<protein>
    <recommendedName>
        <fullName evidence="4">Bromo domain-containing protein</fullName>
    </recommendedName>
</protein>
<feature type="compositionally biased region" description="Basic and acidic residues" evidence="3">
    <location>
        <begin position="412"/>
        <end position="426"/>
    </location>
</feature>
<dbReference type="InterPro" id="IPR001487">
    <property type="entry name" value="Bromodomain"/>
</dbReference>
<dbReference type="PANTHER" id="PTHR22881">
    <property type="entry name" value="BROMODOMAIN CONTAINING PROTEIN"/>
    <property type="match status" value="1"/>
</dbReference>
<feature type="compositionally biased region" description="Basic and acidic residues" evidence="3">
    <location>
        <begin position="46"/>
        <end position="62"/>
    </location>
</feature>
<dbReference type="PANTHER" id="PTHR22881:SF26">
    <property type="entry name" value="BROMODOMAIN CONTAINING PROTEIN, EXPRESSED"/>
    <property type="match status" value="1"/>
</dbReference>
<sequence length="690" mass="77040">MMKMQRWKKGESKKDHSEGPPSSTRASIKRKFHEVVDNCNSAQDEDSAHHENSSKRDTHEIFAEPVDPTEVEDYYEIIKEPMDFGTMRAKLHEGMYQNLEQFEHDAFLIPKNAMHFNSSGTVYFRQARAIDELAKKVFHVLKTNPGNLEVEFPVTIRRSMRRLQNEARDTRHSRDVIPDGPRDVPSKNIGLGPSVPSTFRRSSKEGPSLTTNASAPIDSSFLLGNRHGQTLSSLDAGRRSTYESFRPLPYHETSSFMCNKNPQSLILNRNASYRESLMSFAKDLGPIAQMVANQKLQVNHSFLPSHITKSLNNGVDQPPKCLGFAAFATVQSQSNTEVLTSSQKPSSPVRGFGSVLKSTSDKIDVTNAAKGDETCKIGGMRSQKDPLPRIKNSEKKSTSILCYKRNVHKVTEEAAKKTQNERESRENNLGSKTQNGSERRENSLGTHISTNGTSGDTKKLGKRSSKVEGIKVLPVVLALEQPRSSLSELKWRNKKSSNPTSRITRSEKSKIAESNFTGTSPDETKNNSLGSKHEKKAAIFYQNNNVSSSSGGGNRSFLEPMSQSLELKPNKATPEPMSQSLELKLNKVTPVLPFPARASSRFIFDMPFLKAQLNKMNPVGKNDMSRVSRDNMERSLYGQGNYNNMGREVTPSVSLLDKPNTPQTMPSFIYNNQSLYRSLVSLDTDLSLQL</sequence>
<feature type="compositionally biased region" description="Polar residues" evidence="3">
    <location>
        <begin position="512"/>
        <end position="530"/>
    </location>
</feature>
<organism evidence="5 6">
    <name type="scientific">Anisodus acutangulus</name>
    <dbReference type="NCBI Taxonomy" id="402998"/>
    <lineage>
        <taxon>Eukaryota</taxon>
        <taxon>Viridiplantae</taxon>
        <taxon>Streptophyta</taxon>
        <taxon>Embryophyta</taxon>
        <taxon>Tracheophyta</taxon>
        <taxon>Spermatophyta</taxon>
        <taxon>Magnoliopsida</taxon>
        <taxon>eudicotyledons</taxon>
        <taxon>Gunneridae</taxon>
        <taxon>Pentapetalae</taxon>
        <taxon>asterids</taxon>
        <taxon>lamiids</taxon>
        <taxon>Solanales</taxon>
        <taxon>Solanaceae</taxon>
        <taxon>Solanoideae</taxon>
        <taxon>Hyoscyameae</taxon>
        <taxon>Anisodus</taxon>
    </lineage>
</organism>
<dbReference type="InterPro" id="IPR018359">
    <property type="entry name" value="Bromodomain_CS"/>
</dbReference>
<feature type="domain" description="Bromo" evidence="4">
    <location>
        <begin position="54"/>
        <end position="124"/>
    </location>
</feature>
<dbReference type="InterPro" id="IPR036427">
    <property type="entry name" value="Bromodomain-like_sf"/>
</dbReference>
<evidence type="ECO:0000256" key="1">
    <source>
        <dbReference type="ARBA" id="ARBA00023117"/>
    </source>
</evidence>
<dbReference type="Proteomes" id="UP001152561">
    <property type="component" value="Unassembled WGS sequence"/>
</dbReference>
<evidence type="ECO:0000256" key="3">
    <source>
        <dbReference type="SAM" id="MobiDB-lite"/>
    </source>
</evidence>
<feature type="region of interest" description="Disordered" evidence="3">
    <location>
        <begin position="412"/>
        <end position="465"/>
    </location>
</feature>
<evidence type="ECO:0000259" key="4">
    <source>
        <dbReference type="PROSITE" id="PS50014"/>
    </source>
</evidence>
<dbReference type="SUPFAM" id="SSF47370">
    <property type="entry name" value="Bromodomain"/>
    <property type="match status" value="1"/>
</dbReference>
<accession>A0A9Q1M2Y6</accession>
<dbReference type="Pfam" id="PF00439">
    <property type="entry name" value="Bromodomain"/>
    <property type="match status" value="1"/>
</dbReference>